<protein>
    <submittedName>
        <fullName evidence="2">Uncharacterized protein</fullName>
    </submittedName>
</protein>
<dbReference type="AlphaFoldDB" id="A0AAN6DL73"/>
<feature type="compositionally biased region" description="Basic and acidic residues" evidence="1">
    <location>
        <begin position="462"/>
        <end position="473"/>
    </location>
</feature>
<feature type="region of interest" description="Disordered" evidence="1">
    <location>
        <begin position="373"/>
        <end position="503"/>
    </location>
</feature>
<dbReference type="Proteomes" id="UP001196530">
    <property type="component" value="Unassembled WGS sequence"/>
</dbReference>
<reference evidence="2" key="1">
    <citation type="journal article" date="2021" name="G3 (Bethesda)">
        <title>Genomic diversity, chromosomal rearrangements, and interspecies hybridization in the ogataea polymorpha species complex.</title>
        <authorList>
            <person name="Hanson S.J."/>
            <person name="Cinneide E.O."/>
            <person name="Salzberg L.I."/>
            <person name="Wolfe K.H."/>
            <person name="McGowan J."/>
            <person name="Fitzpatrick D.A."/>
            <person name="Matlin K."/>
        </authorList>
    </citation>
    <scope>NUCLEOTIDE SEQUENCE</scope>
    <source>
        <strain evidence="2">61-244</strain>
    </source>
</reference>
<dbReference type="EMBL" id="JAHLUX010000001">
    <property type="protein sequence ID" value="KAG7821701.1"/>
    <property type="molecule type" value="Genomic_DNA"/>
</dbReference>
<gene>
    <name evidence="2" type="ORF">KL928_000176</name>
</gene>
<evidence type="ECO:0000256" key="1">
    <source>
        <dbReference type="SAM" id="MobiDB-lite"/>
    </source>
</evidence>
<organism evidence="2 3">
    <name type="scientific">Pichia angusta</name>
    <name type="common">Yeast</name>
    <name type="synonym">Hansenula polymorpha</name>
    <dbReference type="NCBI Taxonomy" id="870730"/>
    <lineage>
        <taxon>Eukaryota</taxon>
        <taxon>Fungi</taxon>
        <taxon>Dikarya</taxon>
        <taxon>Ascomycota</taxon>
        <taxon>Saccharomycotina</taxon>
        <taxon>Pichiomycetes</taxon>
        <taxon>Pichiales</taxon>
        <taxon>Pichiaceae</taxon>
        <taxon>Ogataea</taxon>
    </lineage>
</organism>
<sequence>MVVHCEFHRGAGFDVDHERAEADSKQNVQQRRAETGVQARERESQGRERAVGDEVADRVAHGEHREPQHGLVDAVDGAGVFQDVDDLGGGGRDEVEHVDEADERRNGREQTTVERVAKGAQHEIGNEQDHRQLQHLCRKLLEDDQRREQQLEVEEPHVEVEFSARVGGRGHGDVDAKGERERGDVEERLERLVAQGQPAVVGDQLGFPRDLDGLCGQDRRDRRRRRDGRRSRERCWWQQPVVSRDRRLRRVVVGGRDDDVRRHGNLVLPRLACLVARVAAVVVGYMFEVARPEGQLDGVCQRQPKALARLETLDVLLERVDGRGFCFGACLVVDLGPRVGKQLIGTEEADQNVCCVQQTHGDALGQLDLAVDQEKQRQRHQREEQSHIPDKRGVVHGERPHNGHGADHHGEREIGGPKQLADGQGRGIGVHGDPRRQNVGRAVGKGQQRESRQLLAQIEQSGQKREVGREVIGRQKPKHKEQRRGQPHEHAHHEPRRHVRQKP</sequence>
<name>A0AAN6DL73_PICAN</name>
<feature type="region of interest" description="Disordered" evidence="1">
    <location>
        <begin position="16"/>
        <end position="53"/>
    </location>
</feature>
<dbReference type="GeneID" id="66124227"/>
<comment type="caution">
    <text evidence="2">The sequence shown here is derived from an EMBL/GenBank/DDBJ whole genome shotgun (WGS) entry which is preliminary data.</text>
</comment>
<feature type="compositionally biased region" description="Basic residues" evidence="1">
    <location>
        <begin position="493"/>
        <end position="503"/>
    </location>
</feature>
<feature type="compositionally biased region" description="Basic and acidic residues" evidence="1">
    <location>
        <begin position="483"/>
        <end position="492"/>
    </location>
</feature>
<dbReference type="RefSeq" id="XP_043062071.1">
    <property type="nucleotide sequence ID" value="XM_043202160.1"/>
</dbReference>
<feature type="compositionally biased region" description="Basic and acidic residues" evidence="1">
    <location>
        <begin position="31"/>
        <end position="53"/>
    </location>
</feature>
<evidence type="ECO:0000313" key="2">
    <source>
        <dbReference type="EMBL" id="KAG7821701.1"/>
    </source>
</evidence>
<feature type="compositionally biased region" description="Basic and acidic residues" evidence="1">
    <location>
        <begin position="373"/>
        <end position="415"/>
    </location>
</feature>
<accession>A0AAN6DL73</accession>
<evidence type="ECO:0000313" key="3">
    <source>
        <dbReference type="Proteomes" id="UP001196530"/>
    </source>
</evidence>
<proteinExistence type="predicted"/>